<feature type="compositionally biased region" description="Basic residues" evidence="2">
    <location>
        <begin position="725"/>
        <end position="734"/>
    </location>
</feature>
<reference evidence="4" key="1">
    <citation type="journal article" date="2020" name="Stud. Mycol.">
        <title>101 Dothideomycetes genomes: a test case for predicting lifestyles and emergence of pathogens.</title>
        <authorList>
            <person name="Haridas S."/>
            <person name="Albert R."/>
            <person name="Binder M."/>
            <person name="Bloem J."/>
            <person name="Labutti K."/>
            <person name="Salamov A."/>
            <person name="Andreopoulos B."/>
            <person name="Baker S."/>
            <person name="Barry K."/>
            <person name="Bills G."/>
            <person name="Bluhm B."/>
            <person name="Cannon C."/>
            <person name="Castanera R."/>
            <person name="Culley D."/>
            <person name="Daum C."/>
            <person name="Ezra D."/>
            <person name="Gonzalez J."/>
            <person name="Henrissat B."/>
            <person name="Kuo A."/>
            <person name="Liang C."/>
            <person name="Lipzen A."/>
            <person name="Lutzoni F."/>
            <person name="Magnuson J."/>
            <person name="Mondo S."/>
            <person name="Nolan M."/>
            <person name="Ohm R."/>
            <person name="Pangilinan J."/>
            <person name="Park H.-J."/>
            <person name="Ramirez L."/>
            <person name="Alfaro M."/>
            <person name="Sun H."/>
            <person name="Tritt A."/>
            <person name="Yoshinaga Y."/>
            <person name="Zwiers L.-H."/>
            <person name="Turgeon B."/>
            <person name="Goodwin S."/>
            <person name="Spatafora J."/>
            <person name="Crous P."/>
            <person name="Grigoriev I."/>
        </authorList>
    </citation>
    <scope>NUCLEOTIDE SEQUENCE</scope>
    <source>
        <strain evidence="4">HMLAC05119</strain>
    </source>
</reference>
<dbReference type="SMART" id="SM00292">
    <property type="entry name" value="BRCT"/>
    <property type="match status" value="3"/>
</dbReference>
<dbReference type="OrthoDB" id="251770at2759"/>
<dbReference type="PANTHER" id="PTHR13561:SF20">
    <property type="entry name" value="DNA TOPOISOMERASE 2-BINDING PROTEIN 1"/>
    <property type="match status" value="1"/>
</dbReference>
<accession>A0A6A5QZS8</accession>
<evidence type="ECO:0000256" key="2">
    <source>
        <dbReference type="SAM" id="MobiDB-lite"/>
    </source>
</evidence>
<dbReference type="CDD" id="cd18433">
    <property type="entry name" value="BRCT_Rad4_rpt3"/>
    <property type="match status" value="1"/>
</dbReference>
<feature type="domain" description="BRCT" evidence="3">
    <location>
        <begin position="110"/>
        <end position="199"/>
    </location>
</feature>
<keyword evidence="1" id="KW-0677">Repeat</keyword>
<dbReference type="Proteomes" id="UP000800096">
    <property type="component" value="Unassembled WGS sequence"/>
</dbReference>
<evidence type="ECO:0000313" key="4">
    <source>
        <dbReference type="EMBL" id="KAF1921291.1"/>
    </source>
</evidence>
<feature type="compositionally biased region" description="Polar residues" evidence="2">
    <location>
        <begin position="628"/>
        <end position="645"/>
    </location>
</feature>
<dbReference type="PROSITE" id="PS50172">
    <property type="entry name" value="BRCT"/>
    <property type="match status" value="4"/>
</dbReference>
<feature type="domain" description="BRCT" evidence="3">
    <location>
        <begin position="14"/>
        <end position="87"/>
    </location>
</feature>
<evidence type="ECO:0000313" key="5">
    <source>
        <dbReference type="Proteomes" id="UP000800096"/>
    </source>
</evidence>
<sequence>MDCNSTHGGCRMETHNKPLSGAVLCCTSIAPEQRTSLGNIGAELGATIKLDLTSDVTHLVVGSIDSAKYRYVAKYREDVKVLAPTWLEALREVWMQGTDDLDVAALEAEHRVPTFFGLKICLTGFDNPEQRRYIQETVDCNGAEYHGDLTKAVTHLIAATPAGKKYEHALNWRMKIVSLEWFDQSLERGMALEEDYYNPTLPVEERGHGAWDRRQFSSPAPAKRPREAEPSQALNPFRRKLRRSASTKMGSQSEALWAGITAASSERQQDEGDDWTEADDNPAHQDIPRENPPTTRSRSPAISKKNAPAHADPAYDATLSIPLNGNVASGIFQGRVVFPYGFDEDKTTILRQHLQDKGARVPQSTELNTFATDDLRDGFLVVPHDVRVSDASIPERAGLMNVVTNWWVERCLYGKRLVDPAEDILSRPFDHQSISGFSGLTINSTAFVGIELLHVTKIIASMGAKYDEQLSAKTSVIVCNALEPNAQKLKFATDRRIPAVHATWLWECLRHGQLQPFGKYQLNTIAAPQSKTTEKPRTSTEAPVARLSTSETFELEQKKVQPSKKATKPRVPQRSGALQLVVSARATPVSSTTESTHQSNNTYSPGPDDDEPSVLGLDGHVSMPLQDISANSTQRPSTTSLGSKTVSRERSSSAESLIRPHPAHRETTLAKEPTPDSGIRADTQLPAQPAQPLQELPEEKDYSDILAQLRANRKPLPSHADAHASTRRRGRRQLGRATSTRSNDSGADSSGQLNLDGDDDREQAQEYQPSQELGWDSPGAAKAREQMIRRLGGTLSEKSVRVEGIGIVRDVVSESAGGRMPRKRREKGF</sequence>
<dbReference type="Gene3D" id="3.40.50.10190">
    <property type="entry name" value="BRCT domain"/>
    <property type="match status" value="4"/>
</dbReference>
<dbReference type="GO" id="GO:0033314">
    <property type="term" value="P:mitotic DNA replication checkpoint signaling"/>
    <property type="evidence" value="ECO:0007669"/>
    <property type="project" value="TreeGrafter"/>
</dbReference>
<feature type="region of interest" description="Disordered" evidence="2">
    <location>
        <begin position="711"/>
        <end position="785"/>
    </location>
</feature>
<gene>
    <name evidence="4" type="ORF">BDU57DRAFT_534988</name>
</gene>
<dbReference type="InterPro" id="IPR001357">
    <property type="entry name" value="BRCT_dom"/>
</dbReference>
<dbReference type="AlphaFoldDB" id="A0A6A5QZS8"/>
<organism evidence="4 5">
    <name type="scientific">Ampelomyces quisqualis</name>
    <name type="common">Powdery mildew agent</name>
    <dbReference type="NCBI Taxonomy" id="50730"/>
    <lineage>
        <taxon>Eukaryota</taxon>
        <taxon>Fungi</taxon>
        <taxon>Dikarya</taxon>
        <taxon>Ascomycota</taxon>
        <taxon>Pezizomycotina</taxon>
        <taxon>Dothideomycetes</taxon>
        <taxon>Pleosporomycetidae</taxon>
        <taxon>Pleosporales</taxon>
        <taxon>Pleosporineae</taxon>
        <taxon>Phaeosphaeriaceae</taxon>
        <taxon>Ampelomyces</taxon>
    </lineage>
</organism>
<feature type="compositionally biased region" description="Polar residues" evidence="2">
    <location>
        <begin position="737"/>
        <end position="753"/>
    </location>
</feature>
<dbReference type="Pfam" id="PF12738">
    <property type="entry name" value="PTCB-BRCT"/>
    <property type="match status" value="2"/>
</dbReference>
<dbReference type="PANTHER" id="PTHR13561">
    <property type="entry name" value="DNA REPLICATION REGULATOR DPB11-RELATED"/>
    <property type="match status" value="1"/>
</dbReference>
<dbReference type="Pfam" id="PF00533">
    <property type="entry name" value="BRCT"/>
    <property type="match status" value="1"/>
</dbReference>
<feature type="region of interest" description="Disordered" evidence="2">
    <location>
        <begin position="528"/>
        <end position="683"/>
    </location>
</feature>
<dbReference type="CDD" id="cd17731">
    <property type="entry name" value="BRCT_TopBP1_rpt2_like"/>
    <property type="match status" value="1"/>
</dbReference>
<proteinExistence type="predicted"/>
<evidence type="ECO:0000256" key="1">
    <source>
        <dbReference type="ARBA" id="ARBA00022737"/>
    </source>
</evidence>
<feature type="domain" description="BRCT" evidence="3">
    <location>
        <begin position="432"/>
        <end position="522"/>
    </location>
</feature>
<dbReference type="CDD" id="cd17723">
    <property type="entry name" value="BRCT_Rad4_rpt4"/>
    <property type="match status" value="1"/>
</dbReference>
<protein>
    <recommendedName>
        <fullName evidence="3">BRCT domain-containing protein</fullName>
    </recommendedName>
</protein>
<dbReference type="GO" id="GO:0007095">
    <property type="term" value="P:mitotic G2 DNA damage checkpoint signaling"/>
    <property type="evidence" value="ECO:0007669"/>
    <property type="project" value="TreeGrafter"/>
</dbReference>
<evidence type="ECO:0000259" key="3">
    <source>
        <dbReference type="PROSITE" id="PS50172"/>
    </source>
</evidence>
<dbReference type="GO" id="GO:0006270">
    <property type="term" value="P:DNA replication initiation"/>
    <property type="evidence" value="ECO:0007669"/>
    <property type="project" value="TreeGrafter"/>
</dbReference>
<feature type="domain" description="BRCT" evidence="3">
    <location>
        <begin position="327"/>
        <end position="425"/>
    </location>
</feature>
<feature type="compositionally biased region" description="Acidic residues" evidence="2">
    <location>
        <begin position="271"/>
        <end position="280"/>
    </location>
</feature>
<keyword evidence="5" id="KW-1185">Reference proteome</keyword>
<feature type="region of interest" description="Disordered" evidence="2">
    <location>
        <begin position="208"/>
        <end position="310"/>
    </location>
</feature>
<dbReference type="EMBL" id="ML979132">
    <property type="protein sequence ID" value="KAF1921291.1"/>
    <property type="molecule type" value="Genomic_DNA"/>
</dbReference>
<name>A0A6A5QZS8_AMPQU</name>
<dbReference type="SUPFAM" id="SSF52113">
    <property type="entry name" value="BRCT domain"/>
    <property type="match status" value="3"/>
</dbReference>
<feature type="compositionally biased region" description="Polar residues" evidence="2">
    <location>
        <begin position="588"/>
        <end position="604"/>
    </location>
</feature>
<dbReference type="InterPro" id="IPR059215">
    <property type="entry name" value="BRCT2_TopBP1-like"/>
</dbReference>
<dbReference type="InterPro" id="IPR036420">
    <property type="entry name" value="BRCT_dom_sf"/>
</dbReference>